<organism evidence="1 2">
    <name type="scientific">Streptomyces puniciscabiei</name>
    <dbReference type="NCBI Taxonomy" id="164348"/>
    <lineage>
        <taxon>Bacteria</taxon>
        <taxon>Bacillati</taxon>
        <taxon>Actinomycetota</taxon>
        <taxon>Actinomycetes</taxon>
        <taxon>Kitasatosporales</taxon>
        <taxon>Streptomycetaceae</taxon>
        <taxon>Streptomyces</taxon>
    </lineage>
</organism>
<keyword evidence="2" id="KW-1185">Reference proteome</keyword>
<sequence length="218" mass="24213">MWWNGAPGAWNGLVREATEADDCGEGTGAGAGRSVAAVRRRGRAWRKRPADSDLERRIRQVLRDLDVQPPLSVEALCKALGEKRGRPIELRAYPLPKPGPSGLWLETPAADLIIYQQETTKLHQEHIILHEIGHILADHRGEDRVEEWHAVVAGLARSAIRRALGRCNYDDAREQEAELVATVILGWAWALDRVTSCTSTDASVRRLHDTFGAPVGWL</sequence>
<dbReference type="Gene3D" id="1.10.10.2910">
    <property type="match status" value="1"/>
</dbReference>
<gene>
    <name evidence="1" type="ORF">FB563_4110</name>
</gene>
<evidence type="ECO:0000313" key="1">
    <source>
        <dbReference type="EMBL" id="TQK99056.1"/>
    </source>
</evidence>
<reference evidence="1 2" key="1">
    <citation type="submission" date="2019-06" db="EMBL/GenBank/DDBJ databases">
        <title>Sequencing the genomes of 1000 actinobacteria strains.</title>
        <authorList>
            <person name="Klenk H.-P."/>
        </authorList>
    </citation>
    <scope>NUCLEOTIDE SEQUENCE [LARGE SCALE GENOMIC DNA]</scope>
    <source>
        <strain evidence="1 2">DSM 41929</strain>
    </source>
</reference>
<proteinExistence type="predicted"/>
<dbReference type="Proteomes" id="UP000318103">
    <property type="component" value="Unassembled WGS sequence"/>
</dbReference>
<dbReference type="AlphaFoldDB" id="A0A542UJ01"/>
<accession>A0A542UJ01</accession>
<comment type="caution">
    <text evidence="1">The sequence shown here is derived from an EMBL/GenBank/DDBJ whole genome shotgun (WGS) entry which is preliminary data.</text>
</comment>
<evidence type="ECO:0008006" key="3">
    <source>
        <dbReference type="Google" id="ProtNLM"/>
    </source>
</evidence>
<dbReference type="EMBL" id="VFNX01000001">
    <property type="protein sequence ID" value="TQK99056.1"/>
    <property type="molecule type" value="Genomic_DNA"/>
</dbReference>
<name>A0A542UJ01_9ACTN</name>
<evidence type="ECO:0000313" key="2">
    <source>
        <dbReference type="Proteomes" id="UP000318103"/>
    </source>
</evidence>
<protein>
    <recommendedName>
        <fullName evidence="3">Zn-dependent peptidase ImmA (M78 family)</fullName>
    </recommendedName>
</protein>